<evidence type="ECO:0000259" key="1">
    <source>
        <dbReference type="Pfam" id="PF13966"/>
    </source>
</evidence>
<feature type="domain" description="Reverse transcriptase zinc-binding" evidence="1">
    <location>
        <begin position="6"/>
        <end position="72"/>
    </location>
</feature>
<protein>
    <recommendedName>
        <fullName evidence="1">Reverse transcriptase zinc-binding domain-containing protein</fullName>
    </recommendedName>
</protein>
<organism evidence="2 3">
    <name type="scientific">Paspalum notatum var. saurae</name>
    <dbReference type="NCBI Taxonomy" id="547442"/>
    <lineage>
        <taxon>Eukaryota</taxon>
        <taxon>Viridiplantae</taxon>
        <taxon>Streptophyta</taxon>
        <taxon>Embryophyta</taxon>
        <taxon>Tracheophyta</taxon>
        <taxon>Spermatophyta</taxon>
        <taxon>Magnoliopsida</taxon>
        <taxon>Liliopsida</taxon>
        <taxon>Poales</taxon>
        <taxon>Poaceae</taxon>
        <taxon>PACMAD clade</taxon>
        <taxon>Panicoideae</taxon>
        <taxon>Andropogonodae</taxon>
        <taxon>Paspaleae</taxon>
        <taxon>Paspalinae</taxon>
        <taxon>Paspalum</taxon>
    </lineage>
</organism>
<dbReference type="Pfam" id="PF13966">
    <property type="entry name" value="zf-RVT"/>
    <property type="match status" value="1"/>
</dbReference>
<sequence length="115" mass="13804">MYKFLVNQMALPLNKFLWKLRLPLKIKIFNWLVHKEVILTKDNLLKRRWKGDDRCCFCDNKETVQHLFFDCNSFLLDSFLELTTEREEQANLEVGVSSARNYGHGDFRQAWMVVF</sequence>
<evidence type="ECO:0000313" key="2">
    <source>
        <dbReference type="EMBL" id="WVZ51651.1"/>
    </source>
</evidence>
<proteinExistence type="predicted"/>
<dbReference type="InterPro" id="IPR026960">
    <property type="entry name" value="RVT-Znf"/>
</dbReference>
<dbReference type="Proteomes" id="UP001341281">
    <property type="component" value="Chromosome 01"/>
</dbReference>
<dbReference type="AlphaFoldDB" id="A0AAQ3PRE2"/>
<gene>
    <name evidence="2" type="ORF">U9M48_002773</name>
</gene>
<name>A0AAQ3PRE2_PASNO</name>
<accession>A0AAQ3PRE2</accession>
<dbReference type="EMBL" id="CP144745">
    <property type="protein sequence ID" value="WVZ51651.1"/>
    <property type="molecule type" value="Genomic_DNA"/>
</dbReference>
<evidence type="ECO:0000313" key="3">
    <source>
        <dbReference type="Proteomes" id="UP001341281"/>
    </source>
</evidence>
<keyword evidence="3" id="KW-1185">Reference proteome</keyword>
<reference evidence="2 3" key="1">
    <citation type="submission" date="2024-02" db="EMBL/GenBank/DDBJ databases">
        <title>High-quality chromosome-scale genome assembly of Pensacola bahiagrass (Paspalum notatum Flugge var. saurae).</title>
        <authorList>
            <person name="Vega J.M."/>
            <person name="Podio M."/>
            <person name="Orjuela J."/>
            <person name="Siena L.A."/>
            <person name="Pessino S.C."/>
            <person name="Combes M.C."/>
            <person name="Mariac C."/>
            <person name="Albertini E."/>
            <person name="Pupilli F."/>
            <person name="Ortiz J.P.A."/>
            <person name="Leblanc O."/>
        </authorList>
    </citation>
    <scope>NUCLEOTIDE SEQUENCE [LARGE SCALE GENOMIC DNA]</scope>
    <source>
        <strain evidence="2">R1</strain>
        <tissue evidence="2">Leaf</tissue>
    </source>
</reference>